<evidence type="ECO:0000256" key="4">
    <source>
        <dbReference type="ARBA" id="ARBA00019622"/>
    </source>
</evidence>
<evidence type="ECO:0000256" key="5">
    <source>
        <dbReference type="ARBA" id="ARBA00022491"/>
    </source>
</evidence>
<feature type="region of interest" description="Disordered" evidence="12">
    <location>
        <begin position="1"/>
        <end position="50"/>
    </location>
</feature>
<dbReference type="GO" id="GO:0006357">
    <property type="term" value="P:regulation of transcription by RNA polymerase II"/>
    <property type="evidence" value="ECO:0007669"/>
    <property type="project" value="InterPro"/>
</dbReference>
<evidence type="ECO:0000256" key="6">
    <source>
        <dbReference type="ARBA" id="ARBA00023015"/>
    </source>
</evidence>
<protein>
    <recommendedName>
        <fullName evidence="4">Mediator of RNA polymerase II transcription subunit 12</fullName>
    </recommendedName>
    <alternativeName>
        <fullName evidence="11">Mediator complex subunit 12</fullName>
    </alternativeName>
</protein>
<gene>
    <name evidence="14" type="ORF">BU23DRAFT_559754</name>
</gene>
<reference evidence="14" key="1">
    <citation type="journal article" date="2020" name="Stud. Mycol.">
        <title>101 Dothideomycetes genomes: a test case for predicting lifestyles and emergence of pathogens.</title>
        <authorList>
            <person name="Haridas S."/>
            <person name="Albert R."/>
            <person name="Binder M."/>
            <person name="Bloem J."/>
            <person name="Labutti K."/>
            <person name="Salamov A."/>
            <person name="Andreopoulos B."/>
            <person name="Baker S."/>
            <person name="Barry K."/>
            <person name="Bills G."/>
            <person name="Bluhm B."/>
            <person name="Cannon C."/>
            <person name="Castanera R."/>
            <person name="Culley D."/>
            <person name="Daum C."/>
            <person name="Ezra D."/>
            <person name="Gonzalez J."/>
            <person name="Henrissat B."/>
            <person name="Kuo A."/>
            <person name="Liang C."/>
            <person name="Lipzen A."/>
            <person name="Lutzoni F."/>
            <person name="Magnuson J."/>
            <person name="Mondo S."/>
            <person name="Nolan M."/>
            <person name="Ohm R."/>
            <person name="Pangilinan J."/>
            <person name="Park H.-J."/>
            <person name="Ramirez L."/>
            <person name="Alfaro M."/>
            <person name="Sun H."/>
            <person name="Tritt A."/>
            <person name="Yoshinaga Y."/>
            <person name="Zwiers L.-H."/>
            <person name="Turgeon B."/>
            <person name="Goodwin S."/>
            <person name="Spatafora J."/>
            <person name="Crous P."/>
            <person name="Grigoriev I."/>
        </authorList>
    </citation>
    <scope>NUCLEOTIDE SEQUENCE</scope>
    <source>
        <strain evidence="14">CBS 107.79</strain>
    </source>
</reference>
<dbReference type="InterPro" id="IPR019035">
    <property type="entry name" value="Mediator_Med12"/>
</dbReference>
<keyword evidence="5" id="KW-0678">Repressor</keyword>
<keyword evidence="15" id="KW-1185">Reference proteome</keyword>
<dbReference type="Pfam" id="PF09497">
    <property type="entry name" value="Med12"/>
    <property type="match status" value="1"/>
</dbReference>
<evidence type="ECO:0000256" key="7">
    <source>
        <dbReference type="ARBA" id="ARBA00023159"/>
    </source>
</evidence>
<dbReference type="InterPro" id="IPR057344">
    <property type="entry name" value="ARM_SRB8"/>
</dbReference>
<proteinExistence type="inferred from homology"/>
<dbReference type="GO" id="GO:0016592">
    <property type="term" value="C:mediator complex"/>
    <property type="evidence" value="ECO:0007669"/>
    <property type="project" value="InterPro"/>
</dbReference>
<evidence type="ECO:0000313" key="15">
    <source>
        <dbReference type="Proteomes" id="UP000800036"/>
    </source>
</evidence>
<evidence type="ECO:0000256" key="3">
    <source>
        <dbReference type="ARBA" id="ARBA00011629"/>
    </source>
</evidence>
<evidence type="ECO:0000256" key="11">
    <source>
        <dbReference type="ARBA" id="ARBA00032010"/>
    </source>
</evidence>
<feature type="region of interest" description="Disordered" evidence="12">
    <location>
        <begin position="68"/>
        <end position="128"/>
    </location>
</feature>
<dbReference type="Pfam" id="PF25326">
    <property type="entry name" value="ARM_SRB8"/>
    <property type="match status" value="1"/>
</dbReference>
<keyword evidence="7" id="KW-0010">Activator</keyword>
<feature type="region of interest" description="Disordered" evidence="12">
    <location>
        <begin position="1405"/>
        <end position="1505"/>
    </location>
</feature>
<dbReference type="PANTHER" id="PTHR46567:SF1">
    <property type="entry name" value="MEDIATOR OF RNA POLYMERASE II TRANSCRIPTION SUBUNIT 12"/>
    <property type="match status" value="1"/>
</dbReference>
<evidence type="ECO:0000256" key="8">
    <source>
        <dbReference type="ARBA" id="ARBA00023163"/>
    </source>
</evidence>
<feature type="compositionally biased region" description="Polar residues" evidence="12">
    <location>
        <begin position="34"/>
        <end position="44"/>
    </location>
</feature>
<dbReference type="EMBL" id="ML976739">
    <property type="protein sequence ID" value="KAF1966910.1"/>
    <property type="molecule type" value="Genomic_DNA"/>
</dbReference>
<evidence type="ECO:0000256" key="12">
    <source>
        <dbReference type="SAM" id="MobiDB-lite"/>
    </source>
</evidence>
<accession>A0A6A5UR71</accession>
<comment type="similarity">
    <text evidence="2">Belongs to the Mediator complex subunit 12 family.</text>
</comment>
<comment type="function">
    <text evidence="10">Component of the SRB8-11 complex. The SRB8-11 complex is a regulatory module of the Mediator complex which is itself involved in regulation of basal and activated RNA polymerase II-dependent transcription. The SRB8-11 complex may be involved in the transcriptional repression of a subset of genes regulated by Mediator. It may inhibit the association of the Mediator complex with RNA polymerase II to form the holoenzyme complex.</text>
</comment>
<dbReference type="Proteomes" id="UP000800036">
    <property type="component" value="Unassembled WGS sequence"/>
</dbReference>
<comment type="subcellular location">
    <subcellularLocation>
        <location evidence="1">Nucleus</location>
    </subcellularLocation>
</comment>
<name>A0A6A5UR71_9PLEO</name>
<dbReference type="OrthoDB" id="20828at2759"/>
<sequence>MTSRPRATCHHGPDAAAEHDRAADERPPKAKPTQLDSLQTTASDSVRLAPKGKPQLFFTIAADSSVEASEGSPTAGALPVPPRPSLSIPPEAFQQRHPVPGGSGVKVDPSLTKSGHQDIAAPAASLPGGRAADVYPWTGTHPEDVLSETVVKGGISNKPQIINETNTARPSLWANLKNKSGTSTLSTLFIAVLEKRQACSRLTAPNTFKPPPRLTLRDSTRETWLHDLANPAVGLRRLSRTIPHGITGKVLLEQCLNKSIPIPRALWLAKCVGVNEMRAHKRKGQAGTITWIRGWTSSVEQFLDGVIAGIGLEDWKGRITYALQLAAHLFKEHLVEEDHFMDWILNSLESSTLERLFLWLLITCIPDYWANLVSSRRRGTRLAQSLLTHAEKIYTLGAEVRTTSVASLLESVITRVAISKSACLLIPNNWARCKEVLNVIDQRRTDTKLSLVIADLDDRNRSVMHSLSSCFPTSKRSLRKLYRLLDSLEYQASLFVDNLAFDCMDLFPDKNRLVSAVLKWSSSLYRQGLHRVYLVTRLLRKWNEVGVDVCEGIMSYLPELASDRSKVPDPVFRIIAELVRSKTFLPGKYLQWLIATGSMGPAQQLNAITTWQLRLLTEIPLTGLSTQVLNLRRTMLRSTSYPVAMEEELIFETKETILRQLTDCSRLESGFDCRTTLDTNRLSRTICLELAMWLRRQVASAVEPVDCGSSKDYDINITSPICTVSPAYFEVVRSYLENFNDLPILADVVGIVATSYDHHVLSASIDTLCYHFKAFKAIGAFDTLFERVVTRYTAIRALHLPERDLLLSLGPLFQLDHVDSQLMQMLEYDLGRYEQRNSHVVCSPASDTMAESNVRSGPEEEIERILSSGNNMDWQTMNRVLVKIVSYIEERSCQGIRPTGNLTAWLRRLQIFEERTFRTVLTSWLHSALASHEQRALFVALPPLIVSGCLTMPHFLETILDHVRRLQRDRPVDSFRIAVRGLDNVLPHDDLISLQRYQAYQFRMRQVLFCRKQDSALLELIKEAFQLSTGIPEDQTEDVSFNLLLDDRVLSVIRHFAIVDLQSVSFLLEIPGRTSNDALRARVTSVLDRIMDPRSVMNLSKMPCDQQATAIFRMADQLSLPFCQLKLRDLFSAIPSAENPFESFPAAFIKLLSRSLELDHGYLLDLLSGSDAALKILIRERAEEEIVSLSAFLCDPSLADKGANHLDEPPCIPRLLDVICATTIEGAGDVQVSLLTTLVERFRGIADALHQLHARAVGPGGVTMVDDKELTVKLCTWLHILLRLVVYRAPALVSKANHQHQAALMWNLRNLFTHPHLRSFPSTTQYIFDVAALLSDHVSEEVRKSLLRLACTRCSKDSRSTFIFGTDSQHDGWLGLIRSANQTMASPPQSQTPTTAQAQAPMAHFGAGATSSQRPSSQQQAQAPPGRGFAYPQHQQSHKILSQQLQRQGSNGQNSQSLQMQQMQQMQVMAQQRQVGGQPHRTASNQSQPMMTAKSSTRRQERADVKAVPYSLNRWEILPDSGGNAGGNETAISLNLFSARRA</sequence>
<feature type="domain" description="Mediator complex subunit Med12" evidence="13">
    <location>
        <begin position="207"/>
        <end position="270"/>
    </location>
</feature>
<evidence type="ECO:0000256" key="2">
    <source>
        <dbReference type="ARBA" id="ARBA00010289"/>
    </source>
</evidence>
<feature type="compositionally biased region" description="Low complexity" evidence="12">
    <location>
        <begin position="1411"/>
        <end position="1428"/>
    </location>
</feature>
<organism evidence="14 15">
    <name type="scientific">Bimuria novae-zelandiae CBS 107.79</name>
    <dbReference type="NCBI Taxonomy" id="1447943"/>
    <lineage>
        <taxon>Eukaryota</taxon>
        <taxon>Fungi</taxon>
        <taxon>Dikarya</taxon>
        <taxon>Ascomycota</taxon>
        <taxon>Pezizomycotina</taxon>
        <taxon>Dothideomycetes</taxon>
        <taxon>Pleosporomycetidae</taxon>
        <taxon>Pleosporales</taxon>
        <taxon>Massarineae</taxon>
        <taxon>Didymosphaeriaceae</taxon>
        <taxon>Bimuria</taxon>
    </lineage>
</organism>
<comment type="subunit">
    <text evidence="3">Component of the SRB8-11 complex, which itself associates with the Mediator complex.</text>
</comment>
<feature type="compositionally biased region" description="Basic and acidic residues" evidence="12">
    <location>
        <begin position="11"/>
        <end position="28"/>
    </location>
</feature>
<dbReference type="PANTHER" id="PTHR46567">
    <property type="entry name" value="MEDIATOR OF RNA POLYMERASE II TRANSCRIPTION SUBUNIT 12"/>
    <property type="match status" value="1"/>
</dbReference>
<evidence type="ECO:0000256" key="10">
    <source>
        <dbReference type="ARBA" id="ARBA00025661"/>
    </source>
</evidence>
<keyword evidence="6" id="KW-0805">Transcription regulation</keyword>
<keyword evidence="8" id="KW-0804">Transcription</keyword>
<evidence type="ECO:0000313" key="14">
    <source>
        <dbReference type="EMBL" id="KAF1966910.1"/>
    </source>
</evidence>
<keyword evidence="9" id="KW-0539">Nucleus</keyword>
<evidence type="ECO:0000256" key="9">
    <source>
        <dbReference type="ARBA" id="ARBA00023242"/>
    </source>
</evidence>
<evidence type="ECO:0000256" key="1">
    <source>
        <dbReference type="ARBA" id="ARBA00004123"/>
    </source>
</evidence>
<feature type="compositionally biased region" description="Polar residues" evidence="12">
    <location>
        <begin position="1481"/>
        <end position="1495"/>
    </location>
</feature>
<dbReference type="SMART" id="SM01281">
    <property type="entry name" value="Med12"/>
    <property type="match status" value="1"/>
</dbReference>
<dbReference type="GO" id="GO:0003712">
    <property type="term" value="F:transcription coregulator activity"/>
    <property type="evidence" value="ECO:0007669"/>
    <property type="project" value="InterPro"/>
</dbReference>
<evidence type="ECO:0000259" key="13">
    <source>
        <dbReference type="SMART" id="SM01281"/>
    </source>
</evidence>
<feature type="compositionally biased region" description="Low complexity" evidence="12">
    <location>
        <begin position="1442"/>
        <end position="1478"/>
    </location>
</feature>